<reference evidence="1" key="1">
    <citation type="submission" date="2018-02" db="EMBL/GenBank/DDBJ databases">
        <title>Rhizophora mucronata_Transcriptome.</title>
        <authorList>
            <person name="Meera S.P."/>
            <person name="Sreeshan A."/>
            <person name="Augustine A."/>
        </authorList>
    </citation>
    <scope>NUCLEOTIDE SEQUENCE</scope>
    <source>
        <tissue evidence="1">Leaf</tissue>
    </source>
</reference>
<organism evidence="1">
    <name type="scientific">Rhizophora mucronata</name>
    <name type="common">Asiatic mangrove</name>
    <dbReference type="NCBI Taxonomy" id="61149"/>
    <lineage>
        <taxon>Eukaryota</taxon>
        <taxon>Viridiplantae</taxon>
        <taxon>Streptophyta</taxon>
        <taxon>Embryophyta</taxon>
        <taxon>Tracheophyta</taxon>
        <taxon>Spermatophyta</taxon>
        <taxon>Magnoliopsida</taxon>
        <taxon>eudicotyledons</taxon>
        <taxon>Gunneridae</taxon>
        <taxon>Pentapetalae</taxon>
        <taxon>rosids</taxon>
        <taxon>fabids</taxon>
        <taxon>Malpighiales</taxon>
        <taxon>Rhizophoraceae</taxon>
        <taxon>Rhizophora</taxon>
    </lineage>
</organism>
<evidence type="ECO:0000313" key="1">
    <source>
        <dbReference type="EMBL" id="MBX15337.1"/>
    </source>
</evidence>
<dbReference type="AlphaFoldDB" id="A0A2P2LBH2"/>
<accession>A0A2P2LBH2</accession>
<dbReference type="EMBL" id="GGEC01034853">
    <property type="protein sequence ID" value="MBX15337.1"/>
    <property type="molecule type" value="Transcribed_RNA"/>
</dbReference>
<protein>
    <submittedName>
        <fullName evidence="1">Uncharacterized protein MANES_15G028000</fullName>
    </submittedName>
</protein>
<sequence>MGEISCTNGINNRNAVGNGSSHSSLNGYRKSCWYEEEIQDNLRLCYALNRYSCLCICFDTYMQ</sequence>
<proteinExistence type="predicted"/>
<name>A0A2P2LBH2_RHIMU</name>